<name>A0ABC9U0Q6_CLOSY</name>
<gene>
    <name evidence="11" type="ORF">CLOSYM_01264</name>
</gene>
<dbReference type="EMBL" id="AWSU01000105">
    <property type="protein sequence ID" value="ERI78874.1"/>
    <property type="molecule type" value="Genomic_DNA"/>
</dbReference>
<organism evidence="11 12">
    <name type="scientific">[Clostridium] symbiosum ATCC 14940</name>
    <dbReference type="NCBI Taxonomy" id="411472"/>
    <lineage>
        <taxon>Bacteria</taxon>
        <taxon>Bacillati</taxon>
        <taxon>Bacillota</taxon>
        <taxon>Clostridia</taxon>
        <taxon>Lachnospirales</taxon>
        <taxon>Lachnospiraceae</taxon>
        <taxon>Otoolea</taxon>
    </lineage>
</organism>
<keyword evidence="4" id="KW-0004">4Fe-4S</keyword>
<dbReference type="PANTHER" id="PTHR30573:SF0">
    <property type="entry name" value="QUINOLINATE SYNTHASE, CHLOROPLASTIC"/>
    <property type="match status" value="1"/>
</dbReference>
<protein>
    <recommendedName>
        <fullName evidence="3 10">Quinolinate synthase</fullName>
        <ecNumber evidence="3 10">2.5.1.72</ecNumber>
    </recommendedName>
</protein>
<dbReference type="GO" id="GO:0008987">
    <property type="term" value="F:quinolinate synthetase A activity"/>
    <property type="evidence" value="ECO:0007669"/>
    <property type="project" value="UniProtKB-UniRule"/>
</dbReference>
<dbReference type="Gene3D" id="3.40.50.10800">
    <property type="entry name" value="NadA-like"/>
    <property type="match status" value="3"/>
</dbReference>
<evidence type="ECO:0000313" key="12">
    <source>
        <dbReference type="Proteomes" id="UP000016491"/>
    </source>
</evidence>
<evidence type="ECO:0000256" key="3">
    <source>
        <dbReference type="ARBA" id="ARBA00012669"/>
    </source>
</evidence>
<comment type="cofactor">
    <cofactor evidence="1">
        <name>[4Fe-4S] cluster</name>
        <dbReference type="ChEBI" id="CHEBI:49883"/>
    </cofactor>
</comment>
<keyword evidence="5" id="KW-0662">Pyridine nucleotide biosynthesis</keyword>
<evidence type="ECO:0000256" key="7">
    <source>
        <dbReference type="ARBA" id="ARBA00022723"/>
    </source>
</evidence>
<evidence type="ECO:0000313" key="11">
    <source>
        <dbReference type="EMBL" id="ERI78874.1"/>
    </source>
</evidence>
<evidence type="ECO:0000256" key="9">
    <source>
        <dbReference type="ARBA" id="ARBA00023014"/>
    </source>
</evidence>
<keyword evidence="9" id="KW-0411">Iron-sulfur</keyword>
<keyword evidence="6" id="KW-0808">Transferase</keyword>
<evidence type="ECO:0000256" key="4">
    <source>
        <dbReference type="ARBA" id="ARBA00022485"/>
    </source>
</evidence>
<evidence type="ECO:0000256" key="8">
    <source>
        <dbReference type="ARBA" id="ARBA00023004"/>
    </source>
</evidence>
<dbReference type="InterPro" id="IPR036094">
    <property type="entry name" value="NadA_sf"/>
</dbReference>
<evidence type="ECO:0000256" key="1">
    <source>
        <dbReference type="ARBA" id="ARBA00001966"/>
    </source>
</evidence>
<comment type="caution">
    <text evidence="11">The sequence shown here is derived from an EMBL/GenBank/DDBJ whole genome shotgun (WGS) entry which is preliminary data.</text>
</comment>
<reference evidence="11 12" key="1">
    <citation type="submission" date="2013-07" db="EMBL/GenBank/DDBJ databases">
        <authorList>
            <person name="Weinstock G."/>
            <person name="Sodergren E."/>
            <person name="Wylie T."/>
            <person name="Fulton L."/>
            <person name="Fulton R."/>
            <person name="Fronick C."/>
            <person name="O'Laughlin M."/>
            <person name="Godfrey J."/>
            <person name="Miner T."/>
            <person name="Herter B."/>
            <person name="Appelbaum E."/>
            <person name="Cordes M."/>
            <person name="Lek S."/>
            <person name="Wollam A."/>
            <person name="Pepin K.H."/>
            <person name="Palsikar V.B."/>
            <person name="Mitreva M."/>
            <person name="Wilson R.K."/>
        </authorList>
    </citation>
    <scope>NUCLEOTIDE SEQUENCE [LARGE SCALE GENOMIC DNA]</scope>
    <source>
        <strain evidence="11 12">ATCC 14940</strain>
    </source>
</reference>
<dbReference type="NCBIfam" id="TIGR00550">
    <property type="entry name" value="nadA"/>
    <property type="match status" value="1"/>
</dbReference>
<dbReference type="InterPro" id="IPR003473">
    <property type="entry name" value="NadA"/>
</dbReference>
<keyword evidence="7" id="KW-0479">Metal-binding</keyword>
<dbReference type="AlphaFoldDB" id="A0ABC9U0Q6"/>
<accession>A0ABC9U0Q6</accession>
<evidence type="ECO:0000256" key="6">
    <source>
        <dbReference type="ARBA" id="ARBA00022679"/>
    </source>
</evidence>
<evidence type="ECO:0000256" key="10">
    <source>
        <dbReference type="NCBIfam" id="TIGR00550"/>
    </source>
</evidence>
<evidence type="ECO:0000256" key="2">
    <source>
        <dbReference type="ARBA" id="ARBA00005065"/>
    </source>
</evidence>
<dbReference type="GO" id="GO:0046872">
    <property type="term" value="F:metal ion binding"/>
    <property type="evidence" value="ECO:0007669"/>
    <property type="project" value="UniProtKB-KW"/>
</dbReference>
<dbReference type="GO" id="GO:0019363">
    <property type="term" value="P:pyridine nucleotide biosynthetic process"/>
    <property type="evidence" value="ECO:0007669"/>
    <property type="project" value="UniProtKB-UniRule"/>
</dbReference>
<dbReference type="SUPFAM" id="SSF142754">
    <property type="entry name" value="NadA-like"/>
    <property type="match status" value="1"/>
</dbReference>
<dbReference type="EC" id="2.5.1.72" evidence="3 10"/>
<dbReference type="GO" id="GO:0051539">
    <property type="term" value="F:4 iron, 4 sulfur cluster binding"/>
    <property type="evidence" value="ECO:0007669"/>
    <property type="project" value="UniProtKB-KW"/>
</dbReference>
<evidence type="ECO:0000256" key="5">
    <source>
        <dbReference type="ARBA" id="ARBA00022642"/>
    </source>
</evidence>
<comment type="pathway">
    <text evidence="2">Cofactor biosynthesis; NAD(+) biosynthesis; quinolinate from iminoaspartate: step 1/1.</text>
</comment>
<dbReference type="Pfam" id="PF02445">
    <property type="entry name" value="NadA"/>
    <property type="match status" value="1"/>
</dbReference>
<sequence>MMCYTVASAVGSAGVCLEMDEKSRKGRLKSGRIEDGMTKQEEINQLKKEKDAVILAHYYVEPEVQEIADYVGDSFNLSKAAAGLLNKTLVFCGVSFMGESGKLLSPDKTVLMPDAGADCPMAHMVRREEVEQARREYPDLAVVCYINSTAEIKSWADVCVTSANAVQIVKNLPNKNILFIPDKNLGRFVAEQVPEKNVMTVNGFCPVHEQMRASEIESLKCEHPDAKVLAHPECNGALLEKTDYTGSTTGIINYASSSESKEFIIATECGVRYELEQKNPGKIFYFPATEPICTDMKKITLDKIIEVLKTGVNRAEVPKDLAAPAKATLTRMLELAR</sequence>
<dbReference type="NCBIfam" id="NF006878">
    <property type="entry name" value="PRK09375.1-2"/>
    <property type="match status" value="1"/>
</dbReference>
<dbReference type="PANTHER" id="PTHR30573">
    <property type="entry name" value="QUINOLINATE SYNTHETASE A"/>
    <property type="match status" value="1"/>
</dbReference>
<keyword evidence="8" id="KW-0408">Iron</keyword>
<dbReference type="Proteomes" id="UP000016491">
    <property type="component" value="Unassembled WGS sequence"/>
</dbReference>
<proteinExistence type="predicted"/>